<feature type="region of interest" description="Disordered" evidence="1">
    <location>
        <begin position="220"/>
        <end position="257"/>
    </location>
</feature>
<dbReference type="SUPFAM" id="SSF55658">
    <property type="entry name" value="L9 N-domain-like"/>
    <property type="match status" value="1"/>
</dbReference>
<dbReference type="OrthoDB" id="3270804at2759"/>
<dbReference type="AlphaFoldDB" id="A0A4S8LGV7"/>
<keyword evidence="4" id="KW-1185">Reference proteome</keyword>
<evidence type="ECO:0000259" key="2">
    <source>
        <dbReference type="Pfam" id="PF01693"/>
    </source>
</evidence>
<feature type="domain" description="Ribonuclease H1 N-terminal" evidence="2">
    <location>
        <begin position="123"/>
        <end position="165"/>
    </location>
</feature>
<evidence type="ECO:0000313" key="4">
    <source>
        <dbReference type="Proteomes" id="UP000297245"/>
    </source>
</evidence>
<accession>A0A4S8LGV7</accession>
<protein>
    <recommendedName>
        <fullName evidence="2">Ribonuclease H1 N-terminal domain-containing protein</fullName>
    </recommendedName>
</protein>
<dbReference type="Proteomes" id="UP000297245">
    <property type="component" value="Unassembled WGS sequence"/>
</dbReference>
<proteinExistence type="predicted"/>
<evidence type="ECO:0000313" key="3">
    <source>
        <dbReference type="EMBL" id="THU88234.1"/>
    </source>
</evidence>
<dbReference type="EMBL" id="ML179416">
    <property type="protein sequence ID" value="THU88234.1"/>
    <property type="molecule type" value="Genomic_DNA"/>
</dbReference>
<dbReference type="InterPro" id="IPR009027">
    <property type="entry name" value="Ribosomal_bL9/RNase_H1_N"/>
</dbReference>
<dbReference type="InterPro" id="IPR011320">
    <property type="entry name" value="RNase_H1_N"/>
</dbReference>
<dbReference type="Pfam" id="PF01693">
    <property type="entry name" value="Cauli_VI"/>
    <property type="match status" value="1"/>
</dbReference>
<feature type="compositionally biased region" description="Polar residues" evidence="1">
    <location>
        <begin position="237"/>
        <end position="257"/>
    </location>
</feature>
<evidence type="ECO:0000256" key="1">
    <source>
        <dbReference type="SAM" id="MobiDB-lite"/>
    </source>
</evidence>
<organism evidence="3 4">
    <name type="scientific">Dendrothele bispora (strain CBS 962.96)</name>
    <dbReference type="NCBI Taxonomy" id="1314807"/>
    <lineage>
        <taxon>Eukaryota</taxon>
        <taxon>Fungi</taxon>
        <taxon>Dikarya</taxon>
        <taxon>Basidiomycota</taxon>
        <taxon>Agaricomycotina</taxon>
        <taxon>Agaricomycetes</taxon>
        <taxon>Agaricomycetidae</taxon>
        <taxon>Agaricales</taxon>
        <taxon>Agaricales incertae sedis</taxon>
        <taxon>Dendrothele</taxon>
    </lineage>
</organism>
<reference evidence="3 4" key="1">
    <citation type="journal article" date="2019" name="Nat. Ecol. Evol.">
        <title>Megaphylogeny resolves global patterns of mushroom evolution.</title>
        <authorList>
            <person name="Varga T."/>
            <person name="Krizsan K."/>
            <person name="Foldi C."/>
            <person name="Dima B."/>
            <person name="Sanchez-Garcia M."/>
            <person name="Sanchez-Ramirez S."/>
            <person name="Szollosi G.J."/>
            <person name="Szarkandi J.G."/>
            <person name="Papp V."/>
            <person name="Albert L."/>
            <person name="Andreopoulos W."/>
            <person name="Angelini C."/>
            <person name="Antonin V."/>
            <person name="Barry K.W."/>
            <person name="Bougher N.L."/>
            <person name="Buchanan P."/>
            <person name="Buyck B."/>
            <person name="Bense V."/>
            <person name="Catcheside P."/>
            <person name="Chovatia M."/>
            <person name="Cooper J."/>
            <person name="Damon W."/>
            <person name="Desjardin D."/>
            <person name="Finy P."/>
            <person name="Geml J."/>
            <person name="Haridas S."/>
            <person name="Hughes K."/>
            <person name="Justo A."/>
            <person name="Karasinski D."/>
            <person name="Kautmanova I."/>
            <person name="Kiss B."/>
            <person name="Kocsube S."/>
            <person name="Kotiranta H."/>
            <person name="LaButti K.M."/>
            <person name="Lechner B.E."/>
            <person name="Liimatainen K."/>
            <person name="Lipzen A."/>
            <person name="Lukacs Z."/>
            <person name="Mihaltcheva S."/>
            <person name="Morgado L.N."/>
            <person name="Niskanen T."/>
            <person name="Noordeloos M.E."/>
            <person name="Ohm R.A."/>
            <person name="Ortiz-Santana B."/>
            <person name="Ovrebo C."/>
            <person name="Racz N."/>
            <person name="Riley R."/>
            <person name="Savchenko A."/>
            <person name="Shiryaev A."/>
            <person name="Soop K."/>
            <person name="Spirin V."/>
            <person name="Szebenyi C."/>
            <person name="Tomsovsky M."/>
            <person name="Tulloss R.E."/>
            <person name="Uehling J."/>
            <person name="Grigoriev I.V."/>
            <person name="Vagvolgyi C."/>
            <person name="Papp T."/>
            <person name="Martin F.M."/>
            <person name="Miettinen O."/>
            <person name="Hibbett D.S."/>
            <person name="Nagy L.G."/>
        </authorList>
    </citation>
    <scope>NUCLEOTIDE SEQUENCE [LARGE SCALE GENOMIC DNA]</scope>
    <source>
        <strain evidence="3 4">CBS 962.96</strain>
    </source>
</reference>
<sequence length="257" mass="27879">MSNDLSACFQLPPGGRLLINCLDSEGSSGAQHFKLTLSPGQEIVIRCGSNVTSGAQAGQEVLIRSAPEPKGAVEISDSDSDTSSVQESDGYNDGKLVFLYRGFSRPAHPDELLWDGTRGAAGIYVVTRGRRVGIFQDWAVVKDLTYGVSGAEYKRFELLDDAIQFYTAAYDNLEGYVKLAVVASEKFLERPIVDDQDKEIRGHDVDIRVAVDGAIRMFSVSPTSDRKRKLPTPPMPTASTQVLSGDQASPTKSSSRK</sequence>
<dbReference type="Gene3D" id="3.40.970.10">
    <property type="entry name" value="Ribonuclease H1, N-terminal domain"/>
    <property type="match status" value="1"/>
</dbReference>
<name>A0A4S8LGV7_DENBC</name>
<dbReference type="InterPro" id="IPR037056">
    <property type="entry name" value="RNase_H1_N_sf"/>
</dbReference>
<gene>
    <name evidence="3" type="ORF">K435DRAFT_866472</name>
</gene>